<sequence>MIKIINGNQLENDLNKMRLKETFGDIIGQVFDAIMADKLQPGMSLSIYKYGNQEVDYFGIYFRLSEETEENSEINVIYIGYEKNN</sequence>
<evidence type="ECO:0000313" key="2">
    <source>
        <dbReference type="Proteomes" id="UP000518829"/>
    </source>
</evidence>
<evidence type="ECO:0000313" key="1">
    <source>
        <dbReference type="EMBL" id="MBC1374187.1"/>
    </source>
</evidence>
<name>A0ABR6SJ44_9LIST</name>
<protein>
    <submittedName>
        <fullName evidence="1">Uncharacterized protein</fullName>
    </submittedName>
</protein>
<proteinExistence type="predicted"/>
<gene>
    <name evidence="1" type="ORF">HB839_01465</name>
</gene>
<reference evidence="1 2" key="1">
    <citation type="submission" date="2020-03" db="EMBL/GenBank/DDBJ databases">
        <title>Soil Listeria distribution.</title>
        <authorList>
            <person name="Liao J."/>
            <person name="Wiedmann M."/>
        </authorList>
    </citation>
    <scope>NUCLEOTIDE SEQUENCE [LARGE SCALE GENOMIC DNA]</scope>
    <source>
        <strain evidence="1 2">FSL L7-1699</strain>
    </source>
</reference>
<organism evidence="1 2">
    <name type="scientific">Listeria farberi</name>
    <dbReference type="NCBI Taxonomy" id="2713500"/>
    <lineage>
        <taxon>Bacteria</taxon>
        <taxon>Bacillati</taxon>
        <taxon>Bacillota</taxon>
        <taxon>Bacilli</taxon>
        <taxon>Bacillales</taxon>
        <taxon>Listeriaceae</taxon>
        <taxon>Listeria</taxon>
    </lineage>
</organism>
<keyword evidence="2" id="KW-1185">Reference proteome</keyword>
<comment type="caution">
    <text evidence="1">The sequence shown here is derived from an EMBL/GenBank/DDBJ whole genome shotgun (WGS) entry which is preliminary data.</text>
</comment>
<dbReference type="RefSeq" id="WP_185318756.1">
    <property type="nucleotide sequence ID" value="NZ_JAARPH010000001.1"/>
</dbReference>
<dbReference type="EMBL" id="JAARPH010000001">
    <property type="protein sequence ID" value="MBC1374187.1"/>
    <property type="molecule type" value="Genomic_DNA"/>
</dbReference>
<accession>A0ABR6SJ44</accession>
<dbReference type="Proteomes" id="UP000518829">
    <property type="component" value="Unassembled WGS sequence"/>
</dbReference>